<evidence type="ECO:0000256" key="3">
    <source>
        <dbReference type="ARBA" id="ARBA00019614"/>
    </source>
</evidence>
<feature type="domain" description="Mediator complex subunit 16 C-terminal" evidence="11">
    <location>
        <begin position="774"/>
        <end position="896"/>
    </location>
</feature>
<dbReference type="Proteomes" id="UP000449547">
    <property type="component" value="Unassembled WGS sequence"/>
</dbReference>
<keyword evidence="6 9" id="KW-0804">Transcription</keyword>
<gene>
    <name evidence="9" type="primary">MED16</name>
    <name evidence="12" type="ORF">DIURU_003879</name>
</gene>
<dbReference type="Pfam" id="PF11635">
    <property type="entry name" value="Med16_N"/>
    <property type="match status" value="1"/>
</dbReference>
<dbReference type="EMBL" id="SWFT01000113">
    <property type="protein sequence ID" value="KAA8900298.1"/>
    <property type="molecule type" value="Genomic_DNA"/>
</dbReference>
<evidence type="ECO:0000256" key="5">
    <source>
        <dbReference type="ARBA" id="ARBA00023159"/>
    </source>
</evidence>
<organism evidence="12 13">
    <name type="scientific">Diutina rugosa</name>
    <name type="common">Yeast</name>
    <name type="synonym">Candida rugosa</name>
    <dbReference type="NCBI Taxonomy" id="5481"/>
    <lineage>
        <taxon>Eukaryota</taxon>
        <taxon>Fungi</taxon>
        <taxon>Dikarya</taxon>
        <taxon>Ascomycota</taxon>
        <taxon>Saccharomycotina</taxon>
        <taxon>Pichiomycetes</taxon>
        <taxon>Debaryomycetaceae</taxon>
        <taxon>Diutina</taxon>
    </lineage>
</organism>
<comment type="similarity">
    <text evidence="2 9">Belongs to the Mediator complex subunit 16 family.</text>
</comment>
<dbReference type="AlphaFoldDB" id="A0A642UJH8"/>
<dbReference type="InterPro" id="IPR048339">
    <property type="entry name" value="Mediator_Med16_C"/>
</dbReference>
<dbReference type="Pfam" id="PF20719">
    <property type="entry name" value="Med16_C"/>
    <property type="match status" value="1"/>
</dbReference>
<evidence type="ECO:0000313" key="12">
    <source>
        <dbReference type="EMBL" id="KAA8900298.1"/>
    </source>
</evidence>
<evidence type="ECO:0000313" key="13">
    <source>
        <dbReference type="Proteomes" id="UP000449547"/>
    </source>
</evidence>
<evidence type="ECO:0000256" key="9">
    <source>
        <dbReference type="RuleBase" id="RU364149"/>
    </source>
</evidence>
<comment type="subunit">
    <text evidence="9">Component of the Mediator complex.</text>
</comment>
<dbReference type="OMA" id="FDTTWLG"/>
<dbReference type="PANTHER" id="PTHR13224">
    <property type="entry name" value="THYROID HORMONE RECEPTOR-ASSOCIATED PROTEIN-RELATED"/>
    <property type="match status" value="1"/>
</dbReference>
<keyword evidence="13" id="KW-1185">Reference proteome</keyword>
<evidence type="ECO:0000256" key="2">
    <source>
        <dbReference type="ARBA" id="ARBA00006543"/>
    </source>
</evidence>
<sequence>MTPTISWSKHGFLAYANPHLYVTHLECVDGQQWRFAPPHKLHPSPVSLVSWSNPSTDLVVADVSGNFYIYLAGVGLVSRSETPAYELTSYNHIEMIYQDLSVKSPLVGFRWLKIAKPSIINGAAVRDPASKQFSYSVKQVPPIGVTHPIPTKQACITVRRNGRITLYHQGEHKVEYHRVDCEPLPDVIDVSHASIGFLKDNRVMVSVVDSLTQQLFTYAVSIDWGHLTQSAARQKENPHYNTPDKDKTPPKLTATKLAQMALAPTYVFDDESEQCREGHFANLQVLNCTATHDISLLVWYQYEHETRFLRYQLVPETELVSSSFTQLAERKGITPTNPANAQRTLRLADELVRPGKLIRIDEMESSIVFVFEDRIDVFSLEMELINHKHSTPKDPSAMDIDRPVEPEVTKIASVFDVGYDFADIPASPMIVVSPTLSSHVAFYDNHPKLFPVERKWGQQLSKEHVYTMAVAFAHSHAQACYMNCCCDDLIVLIAAEVQRLAAAKPQLAQDIVSLVLSESHKAINFALDTFSRESVDKLISNPPLQKLLSLQLLLGELVPRPVVSDIAWVVLNMRSTSFGIMFSLSSIYAQVTKKKPIDDSLADSVTRGERIISLIGSVKWFIDLMVYIYQELFQLSICRNQPNMDSKVTMENSLALPILLAKVPRLFLMYALSSIGKTREILKKLHKDLAEANKLYTPMKEALNRYFSLTSQLPITFSSFENYLRECDAYISKELAAKLQGKDPGYALKLEQKLVCQGELLPEMQEIASVLLDRHQVNLNRDMKISELYFYDVDWLCVGVSSPHPPRRPLRLPITTDANEKQSPFQARLPYAVNEHIDALRKIVVSDGPKSRLRKCTRCRSVSLVTDPLVFDAPHTIGLWTMVFQRTCICGNSWVNIGN</sequence>
<dbReference type="InterPro" id="IPR048338">
    <property type="entry name" value="Mediator_Med16"/>
</dbReference>
<evidence type="ECO:0000256" key="4">
    <source>
        <dbReference type="ARBA" id="ARBA00023015"/>
    </source>
</evidence>
<comment type="subcellular location">
    <subcellularLocation>
        <location evidence="1 9">Nucleus</location>
    </subcellularLocation>
</comment>
<reference evidence="12 13" key="1">
    <citation type="submission" date="2019-07" db="EMBL/GenBank/DDBJ databases">
        <title>Genome assembly of two rare yeast pathogens: Diutina rugosa and Trichomonascus ciferrii.</title>
        <authorList>
            <person name="Mixao V."/>
            <person name="Saus E."/>
            <person name="Hansen A."/>
            <person name="Lass-Flor C."/>
            <person name="Gabaldon T."/>
        </authorList>
    </citation>
    <scope>NUCLEOTIDE SEQUENCE [LARGE SCALE GENOMIC DNA]</scope>
    <source>
        <strain evidence="12 13">CBS 613</strain>
    </source>
</reference>
<protein>
    <recommendedName>
        <fullName evidence="3 9">Mediator of RNA polymerase II transcription subunit 16</fullName>
    </recommendedName>
    <alternativeName>
        <fullName evidence="8 9">Mediator complex subunit 16</fullName>
    </alternativeName>
</protein>
<comment type="caution">
    <text evidence="12">The sequence shown here is derived from an EMBL/GenBank/DDBJ whole genome shotgun (WGS) entry which is preliminary data.</text>
</comment>
<evidence type="ECO:0000256" key="1">
    <source>
        <dbReference type="ARBA" id="ARBA00004123"/>
    </source>
</evidence>
<dbReference type="OrthoDB" id="4139168at2759"/>
<accession>A0A642UJH8</accession>
<name>A0A642UJH8_DIURU</name>
<proteinExistence type="inferred from homology"/>
<evidence type="ECO:0000256" key="8">
    <source>
        <dbReference type="ARBA" id="ARBA00032015"/>
    </source>
</evidence>
<feature type="domain" description="Mediator complex subunit Med16 N-terminal" evidence="10">
    <location>
        <begin position="104"/>
        <end position="401"/>
    </location>
</feature>
<evidence type="ECO:0000256" key="7">
    <source>
        <dbReference type="ARBA" id="ARBA00023242"/>
    </source>
</evidence>
<keyword evidence="7 9" id="KW-0539">Nucleus</keyword>
<evidence type="ECO:0000259" key="11">
    <source>
        <dbReference type="Pfam" id="PF20719"/>
    </source>
</evidence>
<keyword evidence="5 9" id="KW-0010">Activator</keyword>
<dbReference type="GO" id="GO:0045893">
    <property type="term" value="P:positive regulation of DNA-templated transcription"/>
    <property type="evidence" value="ECO:0007669"/>
    <property type="project" value="TreeGrafter"/>
</dbReference>
<dbReference type="InterPro" id="IPR021665">
    <property type="entry name" value="Mediator_Med16_N"/>
</dbReference>
<evidence type="ECO:0000259" key="10">
    <source>
        <dbReference type="Pfam" id="PF11635"/>
    </source>
</evidence>
<dbReference type="PANTHER" id="PTHR13224:SF6">
    <property type="entry name" value="MEDIATOR OF RNA POLYMERASE II TRANSCRIPTION SUBUNIT 16"/>
    <property type="match status" value="1"/>
</dbReference>
<dbReference type="VEuPathDB" id="FungiDB:DIURU_003879"/>
<comment type="function">
    <text evidence="9">Component of the Mediator complex, a coactivator involved in the regulated transcription of nearly all RNA polymerase II-dependent genes. Mediator functions as a bridge to convey information from gene-specific regulatory proteins to the basal RNA polymerase II transcription machinery. Mediator is recruited to promoters by direct interactions with regulatory proteins and serves as a scaffold for the assembly of a functional preinitiation complex with RNA polymerase II and the general transcription factors.</text>
</comment>
<dbReference type="GO" id="GO:0016592">
    <property type="term" value="C:mediator complex"/>
    <property type="evidence" value="ECO:0007669"/>
    <property type="project" value="InterPro"/>
</dbReference>
<evidence type="ECO:0000256" key="6">
    <source>
        <dbReference type="ARBA" id="ARBA00023163"/>
    </source>
</evidence>
<keyword evidence="4 9" id="KW-0805">Transcription regulation</keyword>